<reference evidence="2" key="1">
    <citation type="journal article" date="2017" name="Appl. Environ. Microbiol.">
        <title>Microdiversification of a pelagic Polynucleobacter species is mainly driven by acquisition of genomic islands from a partially interspecific gene pool.</title>
        <authorList>
            <person name="Hoetzinger M."/>
            <person name="Hahn M.W."/>
            <person name="Jezberova J."/>
            <person name="Schmidt J."/>
            <person name="Koll U."/>
        </authorList>
    </citation>
    <scope>NUCLEOTIDE SEQUENCE</scope>
    <source>
        <strain evidence="2">MWH-RechtKol4</strain>
    </source>
</reference>
<protein>
    <recommendedName>
        <fullName evidence="1">AAA+ ATPase domain-containing protein</fullName>
    </recommendedName>
</protein>
<proteinExistence type="predicted"/>
<dbReference type="AlphaFoldDB" id="A0AAC9IR07"/>
<organism evidence="2 3">
    <name type="scientific">Polynucleobacter asymbioticus</name>
    <dbReference type="NCBI Taxonomy" id="576611"/>
    <lineage>
        <taxon>Bacteria</taxon>
        <taxon>Pseudomonadati</taxon>
        <taxon>Pseudomonadota</taxon>
        <taxon>Betaproteobacteria</taxon>
        <taxon>Burkholderiales</taxon>
        <taxon>Burkholderiaceae</taxon>
        <taxon>Polynucleobacter</taxon>
    </lineage>
</organism>
<evidence type="ECO:0000313" key="3">
    <source>
        <dbReference type="Proteomes" id="UP000182060"/>
    </source>
</evidence>
<dbReference type="InterPro" id="IPR027417">
    <property type="entry name" value="P-loop_NTPase"/>
</dbReference>
<dbReference type="RefSeq" id="WP_071539177.1">
    <property type="nucleotide sequence ID" value="NZ_CP015016.1"/>
</dbReference>
<sequence>MNVYDAEREYEEHIAAPSYNIPSAEIRKSGAQAIRHAIESRNAAANPFGGLYSMRVTSEMVKQIGDARFAWLQLIPQGHAVVICAKPNGGKTTIFTQAAADMAKDGYAVIYINADASASDIKEYAHHAIDYGYTLINPDISGQSNEQVVAELKFMASLEHDYSNTVLILDTLKKFTDMMAKSKGKVLYSILRALTSKGMTVIALAHTNKYDGEDGLPMYEGTADLRADCDDLIYLITTVRRLNNSSSKRDSFGQIPYLYN</sequence>
<feature type="domain" description="AAA+ ATPase" evidence="1">
    <location>
        <begin position="77"/>
        <end position="237"/>
    </location>
</feature>
<dbReference type="Pfam" id="PF13481">
    <property type="entry name" value="AAA_25"/>
    <property type="match status" value="1"/>
</dbReference>
<dbReference type="EMBL" id="CP015017">
    <property type="protein sequence ID" value="APC01129.1"/>
    <property type="molecule type" value="Genomic_DNA"/>
</dbReference>
<dbReference type="InterPro" id="IPR003593">
    <property type="entry name" value="AAA+_ATPase"/>
</dbReference>
<gene>
    <name evidence="2" type="ORF">AOC25_05630</name>
</gene>
<dbReference type="Gene3D" id="3.40.50.300">
    <property type="entry name" value="P-loop containing nucleotide triphosphate hydrolases"/>
    <property type="match status" value="1"/>
</dbReference>
<dbReference type="SMART" id="SM00382">
    <property type="entry name" value="AAA"/>
    <property type="match status" value="1"/>
</dbReference>
<dbReference type="Proteomes" id="UP000182060">
    <property type="component" value="Chromosome"/>
</dbReference>
<accession>A0AAC9IR07</accession>
<dbReference type="SUPFAM" id="SSF52540">
    <property type="entry name" value="P-loop containing nucleoside triphosphate hydrolases"/>
    <property type="match status" value="1"/>
</dbReference>
<evidence type="ECO:0000313" key="2">
    <source>
        <dbReference type="EMBL" id="APC01129.1"/>
    </source>
</evidence>
<name>A0AAC9IR07_9BURK</name>
<evidence type="ECO:0000259" key="1">
    <source>
        <dbReference type="SMART" id="SM00382"/>
    </source>
</evidence>